<sequence length="205" mass="22633">MRGKILVVADATREGLISGQDGQRYSYRSSDLRSPASFSGQDVDFTCDGTEAREIYALETPLSTLTRRDWVQFYLSPKGRLSRGDYWLYGFLVPLIAGGVLGWIPILGQILAIVSTWSAIAVGIKRCHDLDRSGWWMFLPLLPLLFAAVSLAVDTTRPEGPVGGLTLLLASVWLATSLWLLVVVFLRRGQQGPNRFGPDPLARSH</sequence>
<feature type="transmembrane region" description="Helical" evidence="1">
    <location>
        <begin position="165"/>
        <end position="186"/>
    </location>
</feature>
<feature type="transmembrane region" description="Helical" evidence="1">
    <location>
        <begin position="134"/>
        <end position="153"/>
    </location>
</feature>
<reference evidence="2" key="2">
    <citation type="submission" date="2021-08" db="EMBL/GenBank/DDBJ databases">
        <authorList>
            <person name="Tani A."/>
            <person name="Ola A."/>
            <person name="Ogura Y."/>
            <person name="Katsura K."/>
            <person name="Hayashi T."/>
        </authorList>
    </citation>
    <scope>NUCLEOTIDE SEQUENCE</scope>
    <source>
        <strain evidence="2">NBRC 15689</strain>
    </source>
</reference>
<dbReference type="RefSeq" id="WP_238312718.1">
    <property type="nucleotide sequence ID" value="NZ_BPQV01000012.1"/>
</dbReference>
<evidence type="ECO:0008006" key="4">
    <source>
        <dbReference type="Google" id="ProtNLM"/>
    </source>
</evidence>
<dbReference type="PANTHER" id="PTHR34980">
    <property type="entry name" value="INNER MEMBRANE PROTEIN-RELATED-RELATED"/>
    <property type="match status" value="1"/>
</dbReference>
<dbReference type="InterPro" id="IPR008523">
    <property type="entry name" value="DUF805"/>
</dbReference>
<keyword evidence="1" id="KW-0472">Membrane</keyword>
<evidence type="ECO:0000313" key="2">
    <source>
        <dbReference type="EMBL" id="GJE28788.1"/>
    </source>
</evidence>
<dbReference type="PANTHER" id="PTHR34980:SF3">
    <property type="entry name" value="BLR8105 PROTEIN"/>
    <property type="match status" value="1"/>
</dbReference>
<dbReference type="Proteomes" id="UP001055156">
    <property type="component" value="Unassembled WGS sequence"/>
</dbReference>
<dbReference type="EMBL" id="BPQV01000012">
    <property type="protein sequence ID" value="GJE28788.1"/>
    <property type="molecule type" value="Genomic_DNA"/>
</dbReference>
<accession>A0ABQ4TB15</accession>
<gene>
    <name evidence="2" type="ORF">LKMONMHP_3662</name>
</gene>
<comment type="caution">
    <text evidence="2">The sequence shown here is derived from an EMBL/GenBank/DDBJ whole genome shotgun (WGS) entry which is preliminary data.</text>
</comment>
<proteinExistence type="predicted"/>
<evidence type="ECO:0000256" key="1">
    <source>
        <dbReference type="SAM" id="Phobius"/>
    </source>
</evidence>
<protein>
    <recommendedName>
        <fullName evidence="4">DUF805 domain-containing protein</fullName>
    </recommendedName>
</protein>
<evidence type="ECO:0000313" key="3">
    <source>
        <dbReference type="Proteomes" id="UP001055156"/>
    </source>
</evidence>
<feature type="transmembrane region" description="Helical" evidence="1">
    <location>
        <begin position="110"/>
        <end position="127"/>
    </location>
</feature>
<organism evidence="2 3">
    <name type="scientific">Methylobacterium organophilum</name>
    <dbReference type="NCBI Taxonomy" id="410"/>
    <lineage>
        <taxon>Bacteria</taxon>
        <taxon>Pseudomonadati</taxon>
        <taxon>Pseudomonadota</taxon>
        <taxon>Alphaproteobacteria</taxon>
        <taxon>Hyphomicrobiales</taxon>
        <taxon>Methylobacteriaceae</taxon>
        <taxon>Methylobacterium</taxon>
    </lineage>
</organism>
<dbReference type="Pfam" id="PF05656">
    <property type="entry name" value="DUF805"/>
    <property type="match status" value="1"/>
</dbReference>
<reference evidence="2" key="1">
    <citation type="journal article" date="2021" name="Front. Microbiol.">
        <title>Comprehensive Comparative Genomics and Phenotyping of Methylobacterium Species.</title>
        <authorList>
            <person name="Alessa O."/>
            <person name="Ogura Y."/>
            <person name="Fujitani Y."/>
            <person name="Takami H."/>
            <person name="Hayashi T."/>
            <person name="Sahin N."/>
            <person name="Tani A."/>
        </authorList>
    </citation>
    <scope>NUCLEOTIDE SEQUENCE</scope>
    <source>
        <strain evidence="2">NBRC 15689</strain>
    </source>
</reference>
<name>A0ABQ4TB15_METOR</name>
<keyword evidence="1" id="KW-1133">Transmembrane helix</keyword>
<keyword evidence="1" id="KW-0812">Transmembrane</keyword>
<keyword evidence="3" id="KW-1185">Reference proteome</keyword>